<gene>
    <name evidence="1" type="ORF">J3R73_001227</name>
</gene>
<dbReference type="EMBL" id="JAUSVK010000001">
    <property type="protein sequence ID" value="MDQ0391435.1"/>
    <property type="molecule type" value="Genomic_DNA"/>
</dbReference>
<comment type="caution">
    <text evidence="1">The sequence shown here is derived from an EMBL/GenBank/DDBJ whole genome shotgun (WGS) entry which is preliminary data.</text>
</comment>
<name>A0ABU0F9Y8_9HYPH</name>
<proteinExistence type="predicted"/>
<organism evidence="1 2">
    <name type="scientific">Labrys monachus</name>
    <dbReference type="NCBI Taxonomy" id="217067"/>
    <lineage>
        <taxon>Bacteria</taxon>
        <taxon>Pseudomonadati</taxon>
        <taxon>Pseudomonadota</taxon>
        <taxon>Alphaproteobacteria</taxon>
        <taxon>Hyphomicrobiales</taxon>
        <taxon>Xanthobacteraceae</taxon>
        <taxon>Labrys</taxon>
    </lineage>
</organism>
<protein>
    <submittedName>
        <fullName evidence="1">Uncharacterized protein</fullName>
    </submittedName>
</protein>
<evidence type="ECO:0000313" key="1">
    <source>
        <dbReference type="EMBL" id="MDQ0391435.1"/>
    </source>
</evidence>
<accession>A0ABU0F9Y8</accession>
<dbReference type="Proteomes" id="UP001237448">
    <property type="component" value="Unassembled WGS sequence"/>
</dbReference>
<dbReference type="RefSeq" id="WP_307423740.1">
    <property type="nucleotide sequence ID" value="NZ_JAUSVK010000001.1"/>
</dbReference>
<evidence type="ECO:0000313" key="2">
    <source>
        <dbReference type="Proteomes" id="UP001237448"/>
    </source>
</evidence>
<reference evidence="1 2" key="1">
    <citation type="submission" date="2023-07" db="EMBL/GenBank/DDBJ databases">
        <title>Genomic Encyclopedia of Type Strains, Phase IV (KMG-IV): sequencing the most valuable type-strain genomes for metagenomic binning, comparative biology and taxonomic classification.</title>
        <authorList>
            <person name="Goeker M."/>
        </authorList>
    </citation>
    <scope>NUCLEOTIDE SEQUENCE [LARGE SCALE GENOMIC DNA]</scope>
    <source>
        <strain evidence="1 2">DSM 5896</strain>
    </source>
</reference>
<keyword evidence="2" id="KW-1185">Reference proteome</keyword>
<sequence>MDSIARLRRDLERIEGVCGTWFEWTLENSEMIRTLVVEVDFDTDPDSEAFGRDGLHEIESAALNVIMDASIPTTHLKVVPARGARRAEPAGGTKSA</sequence>